<evidence type="ECO:0000256" key="2">
    <source>
        <dbReference type="ARBA" id="ARBA00023125"/>
    </source>
</evidence>
<dbReference type="SUPFAM" id="SSF46785">
    <property type="entry name" value="Winged helix' DNA-binding domain"/>
    <property type="match status" value="1"/>
</dbReference>
<dbReference type="InterPro" id="IPR036390">
    <property type="entry name" value="WH_DNA-bd_sf"/>
</dbReference>
<evidence type="ECO:0000256" key="1">
    <source>
        <dbReference type="ARBA" id="ARBA00023015"/>
    </source>
</evidence>
<dbReference type="PANTHER" id="PTHR33204">
    <property type="entry name" value="TRANSCRIPTIONAL REGULATOR, MARR FAMILY"/>
    <property type="match status" value="1"/>
</dbReference>
<dbReference type="AlphaFoldDB" id="A0A7X0VXP7"/>
<evidence type="ECO:0000256" key="3">
    <source>
        <dbReference type="ARBA" id="ARBA00023163"/>
    </source>
</evidence>
<dbReference type="InterPro" id="IPR036388">
    <property type="entry name" value="WH-like_DNA-bd_sf"/>
</dbReference>
<dbReference type="Pfam" id="PF01638">
    <property type="entry name" value="HxlR"/>
    <property type="match status" value="1"/>
</dbReference>
<dbReference type="Proteomes" id="UP000564644">
    <property type="component" value="Unassembled WGS sequence"/>
</dbReference>
<evidence type="ECO:0000313" key="5">
    <source>
        <dbReference type="EMBL" id="MBB6733840.1"/>
    </source>
</evidence>
<sequence length="108" mass="12183">MISSKWAALVLYALEAGTIRYGEMKRRIEGVSEKMLTQTLRQLERDGLVARKVTASVPPVSEYSLTPLGQSLVPYMGMLKEWASDHYSQVKEARAEYDEGREFPLSKG</sequence>
<comment type="caution">
    <text evidence="5">The sequence shown here is derived from an EMBL/GenBank/DDBJ whole genome shotgun (WGS) entry which is preliminary data.</text>
</comment>
<keyword evidence="6" id="KW-1185">Reference proteome</keyword>
<protein>
    <submittedName>
        <fullName evidence="5">Helix-turn-helix transcriptional regulator</fullName>
    </submittedName>
</protein>
<keyword evidence="2" id="KW-0238">DNA-binding</keyword>
<dbReference type="PROSITE" id="PS51118">
    <property type="entry name" value="HTH_HXLR"/>
    <property type="match status" value="1"/>
</dbReference>
<evidence type="ECO:0000313" key="6">
    <source>
        <dbReference type="Proteomes" id="UP000564644"/>
    </source>
</evidence>
<reference evidence="5 6" key="1">
    <citation type="submission" date="2020-08" db="EMBL/GenBank/DDBJ databases">
        <title>Cohnella phylogeny.</title>
        <authorList>
            <person name="Dunlap C."/>
        </authorList>
    </citation>
    <scope>NUCLEOTIDE SEQUENCE [LARGE SCALE GENOMIC DNA]</scope>
    <source>
        <strain evidence="5 6">CBP 2801</strain>
    </source>
</reference>
<keyword evidence="1" id="KW-0805">Transcription regulation</keyword>
<evidence type="ECO:0000259" key="4">
    <source>
        <dbReference type="PROSITE" id="PS51118"/>
    </source>
</evidence>
<feature type="domain" description="HTH hxlR-type" evidence="4">
    <location>
        <begin position="1"/>
        <end position="91"/>
    </location>
</feature>
<organism evidence="5 6">
    <name type="scientific">Cohnella zeiphila</name>
    <dbReference type="NCBI Taxonomy" id="2761120"/>
    <lineage>
        <taxon>Bacteria</taxon>
        <taxon>Bacillati</taxon>
        <taxon>Bacillota</taxon>
        <taxon>Bacilli</taxon>
        <taxon>Bacillales</taxon>
        <taxon>Paenibacillaceae</taxon>
        <taxon>Cohnella</taxon>
    </lineage>
</organism>
<proteinExistence type="predicted"/>
<accession>A0A7X0VXP7</accession>
<keyword evidence="3" id="KW-0804">Transcription</keyword>
<dbReference type="Gene3D" id="1.10.10.10">
    <property type="entry name" value="Winged helix-like DNA-binding domain superfamily/Winged helix DNA-binding domain"/>
    <property type="match status" value="1"/>
</dbReference>
<gene>
    <name evidence="5" type="ORF">H7C18_23220</name>
</gene>
<name>A0A7X0VXP7_9BACL</name>
<dbReference type="InterPro" id="IPR002577">
    <property type="entry name" value="HTH_HxlR"/>
</dbReference>
<dbReference type="EMBL" id="JACJVO010000031">
    <property type="protein sequence ID" value="MBB6733840.1"/>
    <property type="molecule type" value="Genomic_DNA"/>
</dbReference>
<dbReference type="PANTHER" id="PTHR33204:SF37">
    <property type="entry name" value="HTH-TYPE TRANSCRIPTIONAL REGULATOR YODB"/>
    <property type="match status" value="1"/>
</dbReference>
<dbReference type="GO" id="GO:0003677">
    <property type="term" value="F:DNA binding"/>
    <property type="evidence" value="ECO:0007669"/>
    <property type="project" value="UniProtKB-KW"/>
</dbReference>